<dbReference type="Proteomes" id="UP000028007">
    <property type="component" value="Unassembled WGS sequence"/>
</dbReference>
<evidence type="ECO:0000259" key="7">
    <source>
        <dbReference type="Pfam" id="PF04542"/>
    </source>
</evidence>
<dbReference type="AlphaFoldDB" id="A0A081PEJ8"/>
<dbReference type="SUPFAM" id="SSF88946">
    <property type="entry name" value="Sigma2 domain of RNA polymerase sigma factors"/>
    <property type="match status" value="1"/>
</dbReference>
<evidence type="ECO:0000256" key="5">
    <source>
        <dbReference type="ARBA" id="ARBA00023163"/>
    </source>
</evidence>
<dbReference type="InterPro" id="IPR014284">
    <property type="entry name" value="RNA_pol_sigma-70_dom"/>
</dbReference>
<dbReference type="GO" id="GO:0016987">
    <property type="term" value="F:sigma factor activity"/>
    <property type="evidence" value="ECO:0007669"/>
    <property type="project" value="UniProtKB-KW"/>
</dbReference>
<keyword evidence="5 6" id="KW-0804">Transcription</keyword>
<keyword evidence="2 6" id="KW-0805">Transcription regulation</keyword>
<dbReference type="InterPro" id="IPR013325">
    <property type="entry name" value="RNA_pol_sigma_r2"/>
</dbReference>
<accession>A0A081PEJ8</accession>
<name>A0A081PEJ8_9SPHI</name>
<proteinExistence type="inferred from homology"/>
<keyword evidence="3 6" id="KW-0731">Sigma factor</keyword>
<dbReference type="EMBL" id="JNFF01000083">
    <property type="protein sequence ID" value="KEQ29121.1"/>
    <property type="molecule type" value="Genomic_DNA"/>
</dbReference>
<dbReference type="CDD" id="cd06171">
    <property type="entry name" value="Sigma70_r4"/>
    <property type="match status" value="1"/>
</dbReference>
<evidence type="ECO:0000256" key="3">
    <source>
        <dbReference type="ARBA" id="ARBA00023082"/>
    </source>
</evidence>
<evidence type="ECO:0000256" key="4">
    <source>
        <dbReference type="ARBA" id="ARBA00023125"/>
    </source>
</evidence>
<protein>
    <recommendedName>
        <fullName evidence="6">RNA polymerase sigma factor</fullName>
    </recommendedName>
</protein>
<dbReference type="Gene3D" id="1.10.1740.10">
    <property type="match status" value="1"/>
</dbReference>
<dbReference type="InterPro" id="IPR013249">
    <property type="entry name" value="RNA_pol_sigma70_r4_t2"/>
</dbReference>
<feature type="domain" description="RNA polymerase sigma-70 region 2" evidence="7">
    <location>
        <begin position="31"/>
        <end position="92"/>
    </location>
</feature>
<evidence type="ECO:0000256" key="6">
    <source>
        <dbReference type="RuleBase" id="RU000716"/>
    </source>
</evidence>
<dbReference type="NCBIfam" id="TIGR02985">
    <property type="entry name" value="Sig70_bacteroi1"/>
    <property type="match status" value="1"/>
</dbReference>
<dbReference type="OrthoDB" id="799938at2"/>
<sequence length="196" mass="23167">MRVNPFPNEQSVLIKIAAGDHQAFREVYDFYYQSIYKYALHLLKSESLAEEIIQETFLKIWINRIRLPEILNLESYLVTIARNRSLDILRQSALRYRKDQTLKKTFEFSTNETEEQIILKDTRLILSEAIAQLPPQQKQVYELCKQQGLKYDEVAKIMNLSPLTVQSYMKIALRAIREYMDKNTDIIIMAIILKLF</sequence>
<evidence type="ECO:0000313" key="10">
    <source>
        <dbReference type="Proteomes" id="UP000028007"/>
    </source>
</evidence>
<organism evidence="9 10">
    <name type="scientific">Pedobacter antarcticus 4BY</name>
    <dbReference type="NCBI Taxonomy" id="1358423"/>
    <lineage>
        <taxon>Bacteria</taxon>
        <taxon>Pseudomonadati</taxon>
        <taxon>Bacteroidota</taxon>
        <taxon>Sphingobacteriia</taxon>
        <taxon>Sphingobacteriales</taxon>
        <taxon>Sphingobacteriaceae</taxon>
        <taxon>Pedobacter</taxon>
    </lineage>
</organism>
<evidence type="ECO:0000256" key="1">
    <source>
        <dbReference type="ARBA" id="ARBA00010641"/>
    </source>
</evidence>
<dbReference type="GO" id="GO:0006352">
    <property type="term" value="P:DNA-templated transcription initiation"/>
    <property type="evidence" value="ECO:0007669"/>
    <property type="project" value="InterPro"/>
</dbReference>
<dbReference type="InterPro" id="IPR000838">
    <property type="entry name" value="RNA_pol_sigma70_ECF_CS"/>
</dbReference>
<dbReference type="InterPro" id="IPR039425">
    <property type="entry name" value="RNA_pol_sigma-70-like"/>
</dbReference>
<dbReference type="PANTHER" id="PTHR43133">
    <property type="entry name" value="RNA POLYMERASE ECF-TYPE SIGMA FACTO"/>
    <property type="match status" value="1"/>
</dbReference>
<comment type="similarity">
    <text evidence="1 6">Belongs to the sigma-70 factor family. ECF subfamily.</text>
</comment>
<evidence type="ECO:0000313" key="9">
    <source>
        <dbReference type="EMBL" id="KEQ29121.1"/>
    </source>
</evidence>
<dbReference type="InterPro" id="IPR036388">
    <property type="entry name" value="WH-like_DNA-bd_sf"/>
</dbReference>
<evidence type="ECO:0000259" key="8">
    <source>
        <dbReference type="Pfam" id="PF08281"/>
    </source>
</evidence>
<feature type="domain" description="RNA polymerase sigma factor 70 region 4 type 2" evidence="8">
    <location>
        <begin position="124"/>
        <end position="175"/>
    </location>
</feature>
<dbReference type="eggNOG" id="COG1595">
    <property type="taxonomic scope" value="Bacteria"/>
</dbReference>
<dbReference type="Pfam" id="PF08281">
    <property type="entry name" value="Sigma70_r4_2"/>
    <property type="match status" value="1"/>
</dbReference>
<keyword evidence="4 6" id="KW-0238">DNA-binding</keyword>
<dbReference type="InterPro" id="IPR007627">
    <property type="entry name" value="RNA_pol_sigma70_r2"/>
</dbReference>
<dbReference type="GO" id="GO:0003677">
    <property type="term" value="F:DNA binding"/>
    <property type="evidence" value="ECO:0007669"/>
    <property type="project" value="UniProtKB-KW"/>
</dbReference>
<keyword evidence="10" id="KW-1185">Reference proteome</keyword>
<dbReference type="SUPFAM" id="SSF88659">
    <property type="entry name" value="Sigma3 and sigma4 domains of RNA polymerase sigma factors"/>
    <property type="match status" value="1"/>
</dbReference>
<dbReference type="PANTHER" id="PTHR43133:SF46">
    <property type="entry name" value="RNA POLYMERASE SIGMA-70 FACTOR ECF SUBFAMILY"/>
    <property type="match status" value="1"/>
</dbReference>
<dbReference type="InterPro" id="IPR014327">
    <property type="entry name" value="RNA_pol_sigma70_bacteroid"/>
</dbReference>
<dbReference type="Pfam" id="PF04542">
    <property type="entry name" value="Sigma70_r2"/>
    <property type="match status" value="1"/>
</dbReference>
<gene>
    <name evidence="9" type="ORF">N180_09755</name>
</gene>
<dbReference type="Gene3D" id="1.10.10.10">
    <property type="entry name" value="Winged helix-like DNA-binding domain superfamily/Winged helix DNA-binding domain"/>
    <property type="match status" value="1"/>
</dbReference>
<dbReference type="RefSeq" id="WP_051760067.1">
    <property type="nucleotide sequence ID" value="NZ_JNFF01000083.1"/>
</dbReference>
<reference evidence="9 10" key="1">
    <citation type="journal article" date="1992" name="Int. J. Syst. Bacteriol.">
        <title>Sphingobacterium antarcticus sp. nov. a Psychrotrophic Bacterium from the Soils of Schirmacher Oasis, Antarctica.</title>
        <authorList>
            <person name="Shivaji S."/>
            <person name="Ray M.K."/>
            <person name="Rao N.S."/>
            <person name="Saiserr L."/>
            <person name="Jagannadham M.V."/>
            <person name="Kumar G.S."/>
            <person name="Reddy G."/>
            <person name="Bhargava P.M."/>
        </authorList>
    </citation>
    <scope>NUCLEOTIDE SEQUENCE [LARGE SCALE GENOMIC DNA]</scope>
    <source>
        <strain evidence="9 10">4BY</strain>
    </source>
</reference>
<dbReference type="NCBIfam" id="TIGR02937">
    <property type="entry name" value="sigma70-ECF"/>
    <property type="match status" value="1"/>
</dbReference>
<evidence type="ECO:0000256" key="2">
    <source>
        <dbReference type="ARBA" id="ARBA00023015"/>
    </source>
</evidence>
<dbReference type="PROSITE" id="PS01063">
    <property type="entry name" value="SIGMA70_ECF"/>
    <property type="match status" value="1"/>
</dbReference>
<dbReference type="InterPro" id="IPR013324">
    <property type="entry name" value="RNA_pol_sigma_r3/r4-like"/>
</dbReference>
<comment type="caution">
    <text evidence="9">The sequence shown here is derived from an EMBL/GenBank/DDBJ whole genome shotgun (WGS) entry which is preliminary data.</text>
</comment>